<gene>
    <name evidence="2" type="ORF">ACFFRE_03160</name>
</gene>
<dbReference type="InterPro" id="IPR028082">
    <property type="entry name" value="Peripla_BP_I"/>
</dbReference>
<dbReference type="Proteomes" id="UP001589788">
    <property type="component" value="Unassembled WGS sequence"/>
</dbReference>
<dbReference type="RefSeq" id="WP_377788139.1">
    <property type="nucleotide sequence ID" value="NZ_JBHLYQ010000018.1"/>
</dbReference>
<feature type="chain" id="PRO_5047263023" evidence="1">
    <location>
        <begin position="21"/>
        <end position="395"/>
    </location>
</feature>
<dbReference type="Gene3D" id="3.40.50.2300">
    <property type="match status" value="2"/>
</dbReference>
<keyword evidence="1" id="KW-0732">Signal</keyword>
<evidence type="ECO:0000313" key="2">
    <source>
        <dbReference type="EMBL" id="MFC0081160.1"/>
    </source>
</evidence>
<evidence type="ECO:0000313" key="3">
    <source>
        <dbReference type="Proteomes" id="UP001589788"/>
    </source>
</evidence>
<name>A0ABV6C0F0_9ACTN</name>
<comment type="caution">
    <text evidence="2">The sequence shown here is derived from an EMBL/GenBank/DDBJ whole genome shotgun (WGS) entry which is preliminary data.</text>
</comment>
<accession>A0ABV6C0F0</accession>
<protein>
    <submittedName>
        <fullName evidence="2">Sugar ABC transporter substrate-binding protein</fullName>
    </submittedName>
</protein>
<organism evidence="2 3">
    <name type="scientific">Aciditerrimonas ferrireducens</name>
    <dbReference type="NCBI Taxonomy" id="667306"/>
    <lineage>
        <taxon>Bacteria</taxon>
        <taxon>Bacillati</taxon>
        <taxon>Actinomycetota</taxon>
        <taxon>Acidimicrobiia</taxon>
        <taxon>Acidimicrobiales</taxon>
        <taxon>Acidimicrobiaceae</taxon>
        <taxon>Aciditerrimonas</taxon>
    </lineage>
</organism>
<dbReference type="EMBL" id="JBHLYQ010000018">
    <property type="protein sequence ID" value="MFC0081160.1"/>
    <property type="molecule type" value="Genomic_DNA"/>
</dbReference>
<dbReference type="SUPFAM" id="SSF53822">
    <property type="entry name" value="Periplasmic binding protein-like I"/>
    <property type="match status" value="1"/>
</dbReference>
<reference evidence="2 3" key="1">
    <citation type="submission" date="2024-09" db="EMBL/GenBank/DDBJ databases">
        <authorList>
            <person name="Sun Q."/>
            <person name="Mori K."/>
        </authorList>
    </citation>
    <scope>NUCLEOTIDE SEQUENCE [LARGE SCALE GENOMIC DNA]</scope>
    <source>
        <strain evidence="2 3">JCM 15389</strain>
    </source>
</reference>
<proteinExistence type="predicted"/>
<sequence>MSLVGAGALLLAACSSSSSSSSSVSSAKASSTAVSSGTAVSASTLASIKSTLAKAEQVPTWTAPGPAVSASVLKGKGILVMPINSEIGACNTQAHDFQALGTKLGANVTLFPTSGQPSQWETGIEDAVSAHDAAIVMLCGIIPGAVAPQLQAAESAGIAVVDGNYNETNNYQYLDGETAVEVTQGMQDDVDYAIVHLGNKPVQALMITSNSVIQGPAASAAVSSQISSLCPSRCSVVDTLDVPIQDWATQLESDVDSALVAHPNINAIFIAFDGMTQFVLPAVEQAHRPGLAIYTWGGSRSVEKLMTEPNSLVASDSGPNEDWDAFDAMDQVIRLLGHHPAAPVSKEIDPNRFWIPSNVSQFFGPGDTYGNEGYGGNTFENDFFKLWGVPQLASS</sequence>
<keyword evidence="3" id="KW-1185">Reference proteome</keyword>
<evidence type="ECO:0000256" key="1">
    <source>
        <dbReference type="SAM" id="SignalP"/>
    </source>
</evidence>
<feature type="signal peptide" evidence="1">
    <location>
        <begin position="1"/>
        <end position="20"/>
    </location>
</feature>